<proteinExistence type="inferred from homology"/>
<comment type="similarity">
    <text evidence="2">Belongs to the EAF7 family.</text>
</comment>
<dbReference type="PANTHER" id="PTHR13581">
    <property type="entry name" value="MRG-BINDING PROTEIN"/>
    <property type="match status" value="1"/>
</dbReference>
<dbReference type="EMBL" id="HE978322">
    <property type="protein sequence ID" value="CCK72015.1"/>
    <property type="molecule type" value="Genomic_DNA"/>
</dbReference>
<evidence type="ECO:0000256" key="3">
    <source>
        <dbReference type="ARBA" id="ARBA00018502"/>
    </source>
</evidence>
<dbReference type="GO" id="GO:0006337">
    <property type="term" value="P:nucleosome disassembly"/>
    <property type="evidence" value="ECO:0007669"/>
    <property type="project" value="EnsemblFungi"/>
</dbReference>
<evidence type="ECO:0000256" key="2">
    <source>
        <dbReference type="ARBA" id="ARBA00007117"/>
    </source>
</evidence>
<evidence type="ECO:0000256" key="7">
    <source>
        <dbReference type="ARBA" id="ARBA00023242"/>
    </source>
</evidence>
<keyword evidence="4" id="KW-0156">Chromatin regulator</keyword>
<evidence type="ECO:0000256" key="8">
    <source>
        <dbReference type="ARBA" id="ARBA00025178"/>
    </source>
</evidence>
<feature type="compositionally biased region" description="Polar residues" evidence="9">
    <location>
        <begin position="128"/>
        <end position="140"/>
    </location>
</feature>
<evidence type="ECO:0000256" key="9">
    <source>
        <dbReference type="SAM" id="MobiDB-lite"/>
    </source>
</evidence>
<dbReference type="Proteomes" id="UP000006310">
    <property type="component" value="Chromosome 9"/>
</dbReference>
<evidence type="ECO:0000256" key="5">
    <source>
        <dbReference type="ARBA" id="ARBA00023015"/>
    </source>
</evidence>
<dbReference type="AlphaFoldDB" id="J7RAX6"/>
<dbReference type="InterPro" id="IPR012423">
    <property type="entry name" value="Eaf7/MRGBP"/>
</dbReference>
<feature type="compositionally biased region" description="Basic and acidic residues" evidence="9">
    <location>
        <begin position="241"/>
        <end position="255"/>
    </location>
</feature>
<dbReference type="eggNOG" id="KOG4051">
    <property type="taxonomic scope" value="Eukaryota"/>
</dbReference>
<comment type="subcellular location">
    <subcellularLocation>
        <location evidence="1">Nucleus</location>
    </subcellularLocation>
</comment>
<dbReference type="GO" id="GO:0006281">
    <property type="term" value="P:DNA repair"/>
    <property type="evidence" value="ECO:0007669"/>
    <property type="project" value="EnsemblFungi"/>
</dbReference>
<keyword evidence="5" id="KW-0805">Transcription regulation</keyword>
<dbReference type="GO" id="GO:1990453">
    <property type="term" value="C:nucleosome disassembly/reassembly complex"/>
    <property type="evidence" value="ECO:0007669"/>
    <property type="project" value="EnsemblFungi"/>
</dbReference>
<keyword evidence="6" id="KW-0804">Transcription</keyword>
<feature type="compositionally biased region" description="Polar residues" evidence="9">
    <location>
        <begin position="151"/>
        <end position="161"/>
    </location>
</feature>
<evidence type="ECO:0000256" key="1">
    <source>
        <dbReference type="ARBA" id="ARBA00004123"/>
    </source>
</evidence>
<feature type="compositionally biased region" description="Low complexity" evidence="9">
    <location>
        <begin position="211"/>
        <end position="222"/>
    </location>
</feature>
<keyword evidence="7" id="KW-0539">Nucleus</keyword>
<evidence type="ECO:0000313" key="11">
    <source>
        <dbReference type="Proteomes" id="UP000006310"/>
    </source>
</evidence>
<dbReference type="GO" id="GO:0032968">
    <property type="term" value="P:positive regulation of transcription elongation by RNA polymerase II"/>
    <property type="evidence" value="ECO:0007669"/>
    <property type="project" value="EnsemblFungi"/>
</dbReference>
<evidence type="ECO:0000256" key="4">
    <source>
        <dbReference type="ARBA" id="ARBA00022853"/>
    </source>
</evidence>
<protein>
    <recommendedName>
        <fullName evidence="3">Chromatin modification-related protein EAF7</fullName>
    </recommendedName>
</protein>
<comment type="function">
    <text evidence="8">Component of the NuA4 histone acetyltransferase complex which is involved in transcriptional activation of selected genes principally by acetylation of nucleosomal histone H4 and H2A. The NuA4 complex is also involved in DNA repair.</text>
</comment>
<reference evidence="11" key="2">
    <citation type="submission" date="2012-08" db="EMBL/GenBank/DDBJ databases">
        <title>Genome sequence of Kazachstania naganishii.</title>
        <authorList>
            <person name="Gordon J.L."/>
            <person name="Armisen D."/>
            <person name="Proux-Wera E."/>
            <person name="OhEigeartaigh S.S."/>
            <person name="Byrne K.P."/>
            <person name="Wolfe K.H."/>
        </authorList>
    </citation>
    <scope>NUCLEOTIDE SEQUENCE [LARGE SCALE GENOMIC DNA]</scope>
    <source>
        <strain evidence="11">ATCC MYA-139 / BCRC 22969 / CBS 8797 / CCRC 22969 / KCTC 17520 / NBRC 10181 / NCYC 3082</strain>
    </source>
</reference>
<evidence type="ECO:0000256" key="6">
    <source>
        <dbReference type="ARBA" id="ARBA00023163"/>
    </source>
</evidence>
<name>J7RAX6_HUIN7</name>
<dbReference type="KEGG" id="kng:KNAG_0I02290"/>
<dbReference type="GO" id="GO:0006335">
    <property type="term" value="P:DNA replication-dependent chromatin assembly"/>
    <property type="evidence" value="ECO:0007669"/>
    <property type="project" value="EnsemblFungi"/>
</dbReference>
<feature type="compositionally biased region" description="Polar residues" evidence="9">
    <location>
        <begin position="201"/>
        <end position="210"/>
    </location>
</feature>
<keyword evidence="11" id="KW-1185">Reference proteome</keyword>
<sequence>MVVEWSVVDEIRLLRWVAEFKPVGVHKHFHMVCILERMNNAEKYPVVTLQKEVVRQGKTFSARDLWEKLSGYYNLQEADLLELQTGLAGLAPEMSRDFSLPWDEYGELILVNAKNGGHSPAAKAESVPETSELLQTQKSDTVGPPQDEVGPSTSVEQSVEPTVSAKEEESQEAPATTEEPIDREPSSPSTGLDATEGTPEQVESAQTQSGPPEAEYPASSPAVIPETDQTQVEEPSDEHDDGAHSRSVSPERSEDSGNIARRIRRQSVRLREKSNEEITEETPETSGATPLEKRPRDEDLSSPSPSAGTDEPLAKRTRHSAQTQEPEPPQSPPDKKRLSQPKKYPRRQTQPKRTSSRLRSRK</sequence>
<reference evidence="10 11" key="1">
    <citation type="journal article" date="2011" name="Proc. Natl. Acad. Sci. U.S.A.">
        <title>Evolutionary erosion of yeast sex chromosomes by mating-type switching accidents.</title>
        <authorList>
            <person name="Gordon J.L."/>
            <person name="Armisen D."/>
            <person name="Proux-Wera E."/>
            <person name="Oheigeartaigh S.S."/>
            <person name="Byrne K.P."/>
            <person name="Wolfe K.H."/>
        </authorList>
    </citation>
    <scope>NUCLEOTIDE SEQUENCE [LARGE SCALE GENOMIC DNA]</scope>
    <source>
        <strain evidence="11">ATCC MYA-139 / BCRC 22969 / CBS 8797 / CCRC 22969 / KCTC 17520 / NBRC 10181 / NCYC 3082</strain>
    </source>
</reference>
<evidence type="ECO:0000313" key="10">
    <source>
        <dbReference type="EMBL" id="CCK72015.1"/>
    </source>
</evidence>
<dbReference type="GO" id="GO:0035267">
    <property type="term" value="C:NuA4 histone acetyltransferase complex"/>
    <property type="evidence" value="ECO:0007669"/>
    <property type="project" value="EnsemblFungi"/>
</dbReference>
<feature type="compositionally biased region" description="Basic residues" evidence="9">
    <location>
        <begin position="338"/>
        <end position="362"/>
    </location>
</feature>
<organism evidence="10 11">
    <name type="scientific">Huiozyma naganishii (strain ATCC MYA-139 / BCRC 22969 / CBS 8797 / KCTC 17520 / NBRC 10181 / NCYC 3082 / Yp74L-3)</name>
    <name type="common">Yeast</name>
    <name type="synonym">Kazachstania naganishii</name>
    <dbReference type="NCBI Taxonomy" id="1071383"/>
    <lineage>
        <taxon>Eukaryota</taxon>
        <taxon>Fungi</taxon>
        <taxon>Dikarya</taxon>
        <taxon>Ascomycota</taxon>
        <taxon>Saccharomycotina</taxon>
        <taxon>Saccharomycetes</taxon>
        <taxon>Saccharomycetales</taxon>
        <taxon>Saccharomycetaceae</taxon>
        <taxon>Huiozyma</taxon>
    </lineage>
</organism>
<dbReference type="OrthoDB" id="5595141at2759"/>
<feature type="region of interest" description="Disordered" evidence="9">
    <location>
        <begin position="117"/>
        <end position="362"/>
    </location>
</feature>
<dbReference type="OMA" id="KNDQSIM"/>
<gene>
    <name evidence="10" type="primary">KNAG0I02290</name>
    <name evidence="10" type="ordered locus">KNAG_0I02290</name>
</gene>
<dbReference type="STRING" id="1071383.J7RAX6"/>
<dbReference type="HOGENOM" id="CLU_765182_0_0_1"/>
<dbReference type="PANTHER" id="PTHR13581:SF5">
    <property type="entry name" value="MRG_MORF4L-BINDING PROTEIN"/>
    <property type="match status" value="1"/>
</dbReference>
<dbReference type="Pfam" id="PF07904">
    <property type="entry name" value="Eaf7"/>
    <property type="match status" value="1"/>
</dbReference>
<accession>J7RAX6</accession>
<dbReference type="GeneID" id="34527758"/>
<dbReference type="RefSeq" id="XP_022466260.1">
    <property type="nucleotide sequence ID" value="XM_022609912.1"/>
</dbReference>